<evidence type="ECO:0000313" key="2">
    <source>
        <dbReference type="EMBL" id="MBT0608027.1"/>
    </source>
</evidence>
<name>A0ABS5S484_9FLAO</name>
<feature type="domain" description="BT4734-like N-terminal" evidence="1">
    <location>
        <begin position="53"/>
        <end position="171"/>
    </location>
</feature>
<dbReference type="Proteomes" id="UP001297092">
    <property type="component" value="Unassembled WGS sequence"/>
</dbReference>
<dbReference type="InterPro" id="IPR014907">
    <property type="entry name" value="BT4734-like_N"/>
</dbReference>
<evidence type="ECO:0000313" key="3">
    <source>
        <dbReference type="Proteomes" id="UP001297092"/>
    </source>
</evidence>
<proteinExistence type="predicted"/>
<keyword evidence="3" id="KW-1185">Reference proteome</keyword>
<evidence type="ECO:0000259" key="1">
    <source>
        <dbReference type="Pfam" id="PF08800"/>
    </source>
</evidence>
<dbReference type="EMBL" id="JAHCTB010000003">
    <property type="protein sequence ID" value="MBT0608027.1"/>
    <property type="molecule type" value="Genomic_DNA"/>
</dbReference>
<dbReference type="RefSeq" id="WP_214112909.1">
    <property type="nucleotide sequence ID" value="NZ_JAHCTB010000003.1"/>
</dbReference>
<accession>A0ABS5S484</accession>
<dbReference type="Pfam" id="PF13148">
    <property type="entry name" value="DUF3987"/>
    <property type="match status" value="1"/>
</dbReference>
<protein>
    <submittedName>
        <fullName evidence="2">DUF3987 domain-containing protein</fullName>
    </submittedName>
</protein>
<gene>
    <name evidence="2" type="ORF">KIV10_07530</name>
</gene>
<dbReference type="Pfam" id="PF08800">
    <property type="entry name" value="BT4734-like_N"/>
    <property type="match status" value="1"/>
</dbReference>
<dbReference type="InterPro" id="IPR025048">
    <property type="entry name" value="DUF3987"/>
</dbReference>
<reference evidence="2 3" key="1">
    <citation type="submission" date="2021-05" db="EMBL/GenBank/DDBJ databases">
        <title>Aequorivita echinoideorum JCM 30378 genome.</title>
        <authorList>
            <person name="Zhang H."/>
            <person name="Li C."/>
        </authorList>
    </citation>
    <scope>NUCLEOTIDE SEQUENCE [LARGE SCALE GENOMIC DNA]</scope>
    <source>
        <strain evidence="2 3">JCM30378</strain>
    </source>
</reference>
<comment type="caution">
    <text evidence="2">The sequence shown here is derived from an EMBL/GenBank/DDBJ whole genome shotgun (WGS) entry which is preliminary data.</text>
</comment>
<sequence>MPNISVFKKFTQKVEDKPLDQILNDIKIGTYKADIEKIRILYNADDEKGVDNLKKQLLGFTASGTFINGRATDKIEKYSQIITLDIDGLSENQLQKVINLARLAPYTYASFISPRGKGVKILVKVSTTAAHHKEAYNQVVEYYEQALNLTIDTSGSDICRLCFVSYDEECFINPNADIFQVNIEKDAAENKVSTAQKNSLSTFEILERCLAFTEQKMQYFEGNRNNFIFLFASNANRFGVQESDTLEFCINNFDLNEKEIKSAVHSSYKNNSQDFAKFAKFATGPTKESPNTEKKQSLDSLSLLAGTPTIPDEVYNNLPELFKKGTEVLKDSRERDVFFTSALSIISGCLPNVTGLYGGKVVYPNLFSFLLAPPASGKGALTFAKMLADKYHQAVMSDSKEAAKQYSQEMEVHKHEKKYLKKGEQPPEAPEEPPFKVVFIPANTSNAKIIKHIQDNDGFGIICETEADTLGQTFKNDWGSYSDLLRKAYHHEKISISRKTNNEYFEIDNPRLSVVLSGTPNQILNIVQSAEDGLFSRFMFYVFASNPVWLDPSPKSNPINLTQHFNGLSDEVFRMVRFLNNTNTTIHLSDEQWEKFNPIFDEYLFRIHNLVSEDATSVVKRLGLIVYRFCMIFTAMRKFEYQMHDVDLECTDEDFNNALILAEIYLEHSLLIYKNLPSQGTSIQFKPTSAKMNFYKQLPQEFERKHAIKIGAKLTIKERTIDYHLAKLESAGYLSKPKAGYYIKVK</sequence>
<organism evidence="2 3">
    <name type="scientific">Aequorivita echinoideorum</name>
    <dbReference type="NCBI Taxonomy" id="1549647"/>
    <lineage>
        <taxon>Bacteria</taxon>
        <taxon>Pseudomonadati</taxon>
        <taxon>Bacteroidota</taxon>
        <taxon>Flavobacteriia</taxon>
        <taxon>Flavobacteriales</taxon>
        <taxon>Flavobacteriaceae</taxon>
        <taxon>Aequorivita</taxon>
    </lineage>
</organism>